<accession>W7IMR6</accession>
<name>W7IMR6_9PSEU</name>
<dbReference type="EMBL" id="AYXG01000103">
    <property type="protein sequence ID" value="EWC61678.1"/>
    <property type="molecule type" value="Genomic_DNA"/>
</dbReference>
<gene>
    <name evidence="2" type="ORF">UO65_3036</name>
</gene>
<feature type="compositionally biased region" description="Pro residues" evidence="1">
    <location>
        <begin position="54"/>
        <end position="64"/>
    </location>
</feature>
<dbReference type="eggNOG" id="ENOG50337F3">
    <property type="taxonomic scope" value="Bacteria"/>
</dbReference>
<reference evidence="2 3" key="1">
    <citation type="journal article" date="2014" name="Genome Announc.">
        <title>Draft Genome Sequence of the Antitrypanosomally Active Sponge-Associated Bacterium Actinokineospora sp. Strain EG49.</title>
        <authorList>
            <person name="Harjes J."/>
            <person name="Ryu T."/>
            <person name="Abdelmohsen U.R."/>
            <person name="Moitinho-Silva L."/>
            <person name="Horn H."/>
            <person name="Ravasi T."/>
            <person name="Hentschel U."/>
        </authorList>
    </citation>
    <scope>NUCLEOTIDE SEQUENCE [LARGE SCALE GENOMIC DNA]</scope>
    <source>
        <strain evidence="2 3">EG49</strain>
    </source>
</reference>
<dbReference type="AlphaFoldDB" id="W7IMR6"/>
<proteinExistence type="predicted"/>
<protein>
    <submittedName>
        <fullName evidence="2">Uncharacterized protein</fullName>
    </submittedName>
</protein>
<organism evidence="2 3">
    <name type="scientific">Actinokineospora spheciospongiae</name>
    <dbReference type="NCBI Taxonomy" id="909613"/>
    <lineage>
        <taxon>Bacteria</taxon>
        <taxon>Bacillati</taxon>
        <taxon>Actinomycetota</taxon>
        <taxon>Actinomycetes</taxon>
        <taxon>Pseudonocardiales</taxon>
        <taxon>Pseudonocardiaceae</taxon>
        <taxon>Actinokineospora</taxon>
    </lineage>
</organism>
<sequence>MWFTEAAVGVDPGASAKVVAFDEPAEGDYIQVRPTGSRDVLSFSPAELTTVKPAPKPKPAPRPAAAPQFAPPSGEVVVGIEGGAEPPKRQPSPSRSRKQQPVEITVTLHSTPEGEWTVDVLVGKKRTVRWVPVPAGEVGRLAKHLPSEVGEAIGVALEAAKERQELRVTQLKAELEAAQRALRDLG</sequence>
<comment type="caution">
    <text evidence="2">The sequence shown here is derived from an EMBL/GenBank/DDBJ whole genome shotgun (WGS) entry which is preliminary data.</text>
</comment>
<feature type="region of interest" description="Disordered" evidence="1">
    <location>
        <begin position="49"/>
        <end position="101"/>
    </location>
</feature>
<evidence type="ECO:0000313" key="2">
    <source>
        <dbReference type="EMBL" id="EWC61678.1"/>
    </source>
</evidence>
<evidence type="ECO:0000256" key="1">
    <source>
        <dbReference type="SAM" id="MobiDB-lite"/>
    </source>
</evidence>
<evidence type="ECO:0000313" key="3">
    <source>
        <dbReference type="Proteomes" id="UP000019277"/>
    </source>
</evidence>
<dbReference type="Proteomes" id="UP000019277">
    <property type="component" value="Unassembled WGS sequence"/>
</dbReference>
<keyword evidence="3" id="KW-1185">Reference proteome</keyword>
<dbReference type="Pfam" id="PF19844">
    <property type="entry name" value="DUF6319"/>
    <property type="match status" value="1"/>
</dbReference>
<feature type="compositionally biased region" description="Low complexity" evidence="1">
    <location>
        <begin position="65"/>
        <end position="85"/>
    </location>
</feature>
<dbReference type="InterPro" id="IPR046282">
    <property type="entry name" value="DUF6319"/>
</dbReference>